<evidence type="ECO:0000256" key="1">
    <source>
        <dbReference type="SAM" id="MobiDB-lite"/>
    </source>
</evidence>
<feature type="compositionally biased region" description="Low complexity" evidence="1">
    <location>
        <begin position="7"/>
        <end position="20"/>
    </location>
</feature>
<protein>
    <submittedName>
        <fullName evidence="2">Uncharacterized protein</fullName>
    </submittedName>
</protein>
<feature type="region of interest" description="Disordered" evidence="1">
    <location>
        <begin position="87"/>
        <end position="108"/>
    </location>
</feature>
<evidence type="ECO:0000313" key="2">
    <source>
        <dbReference type="EMBL" id="KAJ1361070.1"/>
    </source>
</evidence>
<evidence type="ECO:0000313" key="3">
    <source>
        <dbReference type="Proteomes" id="UP001196413"/>
    </source>
</evidence>
<proteinExistence type="predicted"/>
<reference evidence="2" key="1">
    <citation type="submission" date="2021-06" db="EMBL/GenBank/DDBJ databases">
        <title>Parelaphostrongylus tenuis whole genome reference sequence.</title>
        <authorList>
            <person name="Garwood T.J."/>
            <person name="Larsen P.A."/>
            <person name="Fountain-Jones N.M."/>
            <person name="Garbe J.R."/>
            <person name="Macchietto M.G."/>
            <person name="Kania S.A."/>
            <person name="Gerhold R.W."/>
            <person name="Richards J.E."/>
            <person name="Wolf T.M."/>
        </authorList>
    </citation>
    <scope>NUCLEOTIDE SEQUENCE</scope>
    <source>
        <strain evidence="2">MNPRO001-30</strain>
        <tissue evidence="2">Meninges</tissue>
    </source>
</reference>
<sequence>LGGSDTPPSVRSASSNSSVPPARPPQPQTSQCGSYSEESVTSNDGCNSANPNGAHQRRDEVYEECAMPALWYCDCSISHLRVVRRAQIDMRDGEETTTHRKGRGRRMD</sequence>
<accession>A0AAD5MM54</accession>
<feature type="region of interest" description="Disordered" evidence="1">
    <location>
        <begin position="1"/>
        <end position="58"/>
    </location>
</feature>
<keyword evidence="3" id="KW-1185">Reference proteome</keyword>
<feature type="compositionally biased region" description="Basic residues" evidence="1">
    <location>
        <begin position="99"/>
        <end position="108"/>
    </location>
</feature>
<organism evidence="2 3">
    <name type="scientific">Parelaphostrongylus tenuis</name>
    <name type="common">Meningeal worm</name>
    <dbReference type="NCBI Taxonomy" id="148309"/>
    <lineage>
        <taxon>Eukaryota</taxon>
        <taxon>Metazoa</taxon>
        <taxon>Ecdysozoa</taxon>
        <taxon>Nematoda</taxon>
        <taxon>Chromadorea</taxon>
        <taxon>Rhabditida</taxon>
        <taxon>Rhabditina</taxon>
        <taxon>Rhabditomorpha</taxon>
        <taxon>Strongyloidea</taxon>
        <taxon>Metastrongylidae</taxon>
        <taxon>Parelaphostrongylus</taxon>
    </lineage>
</organism>
<feature type="compositionally biased region" description="Basic and acidic residues" evidence="1">
    <location>
        <begin position="87"/>
        <end position="98"/>
    </location>
</feature>
<feature type="non-terminal residue" evidence="2">
    <location>
        <position position="108"/>
    </location>
</feature>
<name>A0AAD5MM54_PARTN</name>
<dbReference type="Proteomes" id="UP001196413">
    <property type="component" value="Unassembled WGS sequence"/>
</dbReference>
<dbReference type="AlphaFoldDB" id="A0AAD5MM54"/>
<feature type="compositionally biased region" description="Polar residues" evidence="1">
    <location>
        <begin position="28"/>
        <end position="53"/>
    </location>
</feature>
<gene>
    <name evidence="2" type="ORF">KIN20_020246</name>
</gene>
<dbReference type="EMBL" id="JAHQIW010004109">
    <property type="protein sequence ID" value="KAJ1361070.1"/>
    <property type="molecule type" value="Genomic_DNA"/>
</dbReference>
<comment type="caution">
    <text evidence="2">The sequence shown here is derived from an EMBL/GenBank/DDBJ whole genome shotgun (WGS) entry which is preliminary data.</text>
</comment>